<dbReference type="RefSeq" id="WP_308786764.1">
    <property type="nucleotide sequence ID" value="NZ_JAUSWB010000003.1"/>
</dbReference>
<dbReference type="SUPFAM" id="SSF52058">
    <property type="entry name" value="L domain-like"/>
    <property type="match status" value="1"/>
</dbReference>
<reference evidence="2 3" key="1">
    <citation type="submission" date="2023-07" db="EMBL/GenBank/DDBJ databases">
        <title>Genomic Encyclopedia of Type Strains, Phase IV (KMG-IV): sequencing the most valuable type-strain genomes for metagenomic binning, comparative biology and taxonomic classification.</title>
        <authorList>
            <person name="Goeker M."/>
        </authorList>
    </citation>
    <scope>NUCLEOTIDE SEQUENCE [LARGE SCALE GENOMIC DNA]</scope>
    <source>
        <strain evidence="2 3">DSM 16419</strain>
    </source>
</reference>
<dbReference type="InterPro" id="IPR051873">
    <property type="entry name" value="KNR4/SMI1_regulator"/>
</dbReference>
<dbReference type="PANTHER" id="PTHR47432">
    <property type="entry name" value="CELL WALL ASSEMBLY REGULATOR SMI1"/>
    <property type="match status" value="1"/>
</dbReference>
<dbReference type="Proteomes" id="UP001241988">
    <property type="component" value="Unassembled WGS sequence"/>
</dbReference>
<name>A0ABU0GTB2_9BACL</name>
<evidence type="ECO:0000313" key="2">
    <source>
        <dbReference type="EMBL" id="MDQ0428595.1"/>
    </source>
</evidence>
<dbReference type="SMART" id="SM00860">
    <property type="entry name" value="SMI1_KNR4"/>
    <property type="match status" value="1"/>
</dbReference>
<gene>
    <name evidence="2" type="ORF">QOZ98_001421</name>
</gene>
<dbReference type="InterPro" id="IPR018958">
    <property type="entry name" value="Knr4/Smi1-like_dom"/>
</dbReference>
<dbReference type="PANTHER" id="PTHR47432:SF1">
    <property type="entry name" value="CELL WALL ASSEMBLY REGULATOR SMI1"/>
    <property type="match status" value="1"/>
</dbReference>
<keyword evidence="3" id="KW-1185">Reference proteome</keyword>
<proteinExistence type="predicted"/>
<dbReference type="Gene3D" id="3.80.10.10">
    <property type="entry name" value="Ribonuclease Inhibitor"/>
    <property type="match status" value="1"/>
</dbReference>
<evidence type="ECO:0000313" key="3">
    <source>
        <dbReference type="Proteomes" id="UP001241988"/>
    </source>
</evidence>
<dbReference type="InterPro" id="IPR032675">
    <property type="entry name" value="LRR_dom_sf"/>
</dbReference>
<dbReference type="SUPFAM" id="SSF160631">
    <property type="entry name" value="SMI1/KNR4-like"/>
    <property type="match status" value="1"/>
</dbReference>
<feature type="domain" description="Knr4/Smi1-like" evidence="1">
    <location>
        <begin position="23"/>
        <end position="164"/>
    </location>
</feature>
<protein>
    <submittedName>
        <fullName evidence="2">Cell wall assembly regulator SMI1</fullName>
    </submittedName>
</protein>
<accession>A0ABU0GTB2</accession>
<organism evidence="2 3">
    <name type="scientific">Planomicrobium stackebrandtii</name>
    <dbReference type="NCBI Taxonomy" id="253160"/>
    <lineage>
        <taxon>Bacteria</taxon>
        <taxon>Bacillati</taxon>
        <taxon>Bacillota</taxon>
        <taxon>Bacilli</taxon>
        <taxon>Bacillales</taxon>
        <taxon>Caryophanaceae</taxon>
        <taxon>Planomicrobium</taxon>
    </lineage>
</organism>
<sequence>MQLVMKRISKKLSSHFGSFLSQPATIEEIENLERTLGTSLPTDLRELYQVHNGELDGEPGLFFGMSFLPLSGVLSEWQSCSALADDEAMNDVPFYAVPPETIKDQYINRKWIPFAADFGGNFLAVDLDPGPSGLSGQVINFGIKENTRHVVAHSVEDLIEFISKTLQEGPYTIDGEGTWSYSQAESLHFFHALEEMPLPVLHPETAEATAEALEKDRREQAKKRAQSFAGDPWEETVYVDGQFITTSSQKAPAEPTKILSNGSEELDKVKSLDVSIFSIDQFEEIAKKATQLEHLHIRQLVGVVHPDLRLFRDIKNLQSLTIEHCAFYTMHLWGNFRNLKKLTLIDCQIFDATEIKETQIETLECIRTPIENIEVIAESPALRKFSGSFQQFGMLQPVVKRPMDFSKITGGMTDSELDIWFSSLMK</sequence>
<dbReference type="InterPro" id="IPR037883">
    <property type="entry name" value="Knr4/Smi1-like_sf"/>
</dbReference>
<dbReference type="Pfam" id="PF09346">
    <property type="entry name" value="SMI1_KNR4"/>
    <property type="match status" value="1"/>
</dbReference>
<comment type="caution">
    <text evidence="2">The sequence shown here is derived from an EMBL/GenBank/DDBJ whole genome shotgun (WGS) entry which is preliminary data.</text>
</comment>
<evidence type="ECO:0000259" key="1">
    <source>
        <dbReference type="SMART" id="SM00860"/>
    </source>
</evidence>
<dbReference type="EMBL" id="JAUSWB010000003">
    <property type="protein sequence ID" value="MDQ0428595.1"/>
    <property type="molecule type" value="Genomic_DNA"/>
</dbReference>
<dbReference type="Gene3D" id="3.40.1580.10">
    <property type="entry name" value="SMI1/KNR4-like"/>
    <property type="match status" value="1"/>
</dbReference>